<keyword evidence="11" id="KW-0829">Tyrosine-protein kinase</keyword>
<dbReference type="GO" id="GO:0016020">
    <property type="term" value="C:membrane"/>
    <property type="evidence" value="ECO:0007669"/>
    <property type="project" value="UniProtKB-SubCell"/>
</dbReference>
<evidence type="ECO:0000256" key="10">
    <source>
        <dbReference type="ARBA" id="ARBA00023136"/>
    </source>
</evidence>
<reference evidence="15 16" key="1">
    <citation type="submission" date="2020-01" db="EMBL/GenBank/DDBJ databases">
        <authorList>
            <person name="Gupta K D."/>
        </authorList>
    </citation>
    <scope>NUCLEOTIDE SEQUENCE [LARGE SCALE GENOMIC DNA]</scope>
</reference>
<dbReference type="Pfam" id="PF21314">
    <property type="entry name" value="TM_ErbB1"/>
    <property type="match status" value="1"/>
</dbReference>
<feature type="compositionally biased region" description="Gly residues" evidence="12">
    <location>
        <begin position="289"/>
        <end position="306"/>
    </location>
</feature>
<feature type="transmembrane region" description="Helical" evidence="13">
    <location>
        <begin position="315"/>
        <end position="337"/>
    </location>
</feature>
<dbReference type="GO" id="GO:0004714">
    <property type="term" value="F:transmembrane receptor protein tyrosine kinase activity"/>
    <property type="evidence" value="ECO:0007669"/>
    <property type="project" value="UniProtKB-EC"/>
</dbReference>
<organism evidence="15 16">
    <name type="scientific">Cyclocybe aegerita</name>
    <name type="common">Black poplar mushroom</name>
    <name type="synonym">Agrocybe aegerita</name>
    <dbReference type="NCBI Taxonomy" id="1973307"/>
    <lineage>
        <taxon>Eukaryota</taxon>
        <taxon>Fungi</taxon>
        <taxon>Dikarya</taxon>
        <taxon>Basidiomycota</taxon>
        <taxon>Agaricomycotina</taxon>
        <taxon>Agaricomycetes</taxon>
        <taxon>Agaricomycetidae</taxon>
        <taxon>Agaricales</taxon>
        <taxon>Agaricineae</taxon>
        <taxon>Bolbitiaceae</taxon>
        <taxon>Cyclocybe</taxon>
    </lineage>
</organism>
<keyword evidence="3" id="KW-0597">Phosphoprotein</keyword>
<feature type="compositionally biased region" description="Polar residues" evidence="12">
    <location>
        <begin position="409"/>
        <end position="435"/>
    </location>
</feature>
<keyword evidence="9 13" id="KW-1133">Transmembrane helix</keyword>
<dbReference type="Gene3D" id="6.10.250.2930">
    <property type="match status" value="1"/>
</dbReference>
<evidence type="ECO:0000256" key="13">
    <source>
        <dbReference type="SAM" id="Phobius"/>
    </source>
</evidence>
<evidence type="ECO:0000256" key="4">
    <source>
        <dbReference type="ARBA" id="ARBA00022679"/>
    </source>
</evidence>
<keyword evidence="7" id="KW-0418">Kinase</keyword>
<feature type="region of interest" description="Disordered" evidence="12">
    <location>
        <begin position="279"/>
        <end position="307"/>
    </location>
</feature>
<name>A0A8S0X1L2_CYCAE</name>
<gene>
    <name evidence="15" type="ORF">AAE3_LOCUS13161</name>
</gene>
<dbReference type="GO" id="GO:0071944">
    <property type="term" value="C:cell periphery"/>
    <property type="evidence" value="ECO:0007669"/>
    <property type="project" value="UniProtKB-ARBA"/>
</dbReference>
<dbReference type="AlphaFoldDB" id="A0A8S0X1L2"/>
<evidence type="ECO:0000256" key="1">
    <source>
        <dbReference type="ARBA" id="ARBA00004167"/>
    </source>
</evidence>
<evidence type="ECO:0000256" key="5">
    <source>
        <dbReference type="ARBA" id="ARBA00022692"/>
    </source>
</evidence>
<keyword evidence="5 13" id="KW-0812">Transmembrane</keyword>
<keyword evidence="4" id="KW-0808">Transferase</keyword>
<evidence type="ECO:0000256" key="3">
    <source>
        <dbReference type="ARBA" id="ARBA00022553"/>
    </source>
</evidence>
<evidence type="ECO:0000256" key="7">
    <source>
        <dbReference type="ARBA" id="ARBA00022777"/>
    </source>
</evidence>
<evidence type="ECO:0000313" key="15">
    <source>
        <dbReference type="EMBL" id="CAA7271036.1"/>
    </source>
</evidence>
<evidence type="ECO:0000256" key="2">
    <source>
        <dbReference type="ARBA" id="ARBA00011902"/>
    </source>
</evidence>
<proteinExistence type="predicted"/>
<comment type="caution">
    <text evidence="15">The sequence shown here is derived from an EMBL/GenBank/DDBJ whole genome shotgun (WGS) entry which is preliminary data.</text>
</comment>
<evidence type="ECO:0000313" key="16">
    <source>
        <dbReference type="Proteomes" id="UP000467700"/>
    </source>
</evidence>
<comment type="subcellular location">
    <subcellularLocation>
        <location evidence="1">Membrane</location>
        <topology evidence="1">Single-pass membrane protein</topology>
    </subcellularLocation>
</comment>
<keyword evidence="16" id="KW-1185">Reference proteome</keyword>
<dbReference type="InterPro" id="IPR051694">
    <property type="entry name" value="Immunoregulatory_rcpt-like"/>
</dbReference>
<dbReference type="InterPro" id="IPR044912">
    <property type="entry name" value="Egfr_JX_dom"/>
</dbReference>
<sequence>MSSGRPRWVVVDDTNTDIVYTGSSWFQDTGSQDSAGNFGPAYRSTLHGTKANASLSYSFSGSRVRVWGTNNIRNDSGVIDPKWECFIDQISIGATSTFAFAENNWLFCEHNGLVDGPHVLTVNATVNREQTFWFDAIHYVPSPSASLDKAEILLDNRDPSLGYGPQWQSLGSTANMTTRQGSNFDLDFYGVSLSWYGFIPTELPHDATTATYSVDGETPVNFLLKGLPADNTVTIYNQKFFETKTYPAGPHHLSVIYQGNGQTTPLTLTHLVIQNGTASSTTTSAGSSGTSGAGNSGNLSGNGGNDGESSTNVGAIAGGVIGGLVLILLAVLAFVFLRRRDQRRRRDLDLQEDAPHMVEPFSYAPVNPGLPPNHLYPSSNNLSYPSGHLTYPSINPSYTQQYPQTAQTGTGFATSYGSGHQASTSYSNSEMQSVIASSSSGAGATTGHNPRSTKAQREAEATAAAMRVSNRSGQLGPGRPMSPPLSDVSANSRIIMHEDSGLRLPEADAPVVEVPPRYTPG</sequence>
<evidence type="ECO:0000256" key="6">
    <source>
        <dbReference type="ARBA" id="ARBA00022741"/>
    </source>
</evidence>
<evidence type="ECO:0000256" key="12">
    <source>
        <dbReference type="SAM" id="MobiDB-lite"/>
    </source>
</evidence>
<dbReference type="Proteomes" id="UP000467700">
    <property type="component" value="Unassembled WGS sequence"/>
</dbReference>
<protein>
    <recommendedName>
        <fullName evidence="2">receptor protein-tyrosine kinase</fullName>
        <ecNumber evidence="2">2.7.10.1</ecNumber>
    </recommendedName>
</protein>
<keyword evidence="8" id="KW-0067">ATP-binding</keyword>
<dbReference type="InterPro" id="IPR049328">
    <property type="entry name" value="TM_ErbB1"/>
</dbReference>
<evidence type="ECO:0000259" key="14">
    <source>
        <dbReference type="Pfam" id="PF21314"/>
    </source>
</evidence>
<dbReference type="PANTHER" id="PTHR15549">
    <property type="entry name" value="PAIRED IMMUNOGLOBULIN-LIKE TYPE 2 RECEPTOR"/>
    <property type="match status" value="1"/>
</dbReference>
<dbReference type="OrthoDB" id="3052647at2759"/>
<keyword evidence="10 13" id="KW-0472">Membrane</keyword>
<evidence type="ECO:0000256" key="8">
    <source>
        <dbReference type="ARBA" id="ARBA00022840"/>
    </source>
</evidence>
<accession>A0A8S0X1L2</accession>
<feature type="region of interest" description="Disordered" evidence="12">
    <location>
        <begin position="409"/>
        <end position="488"/>
    </location>
</feature>
<evidence type="ECO:0000256" key="9">
    <source>
        <dbReference type="ARBA" id="ARBA00022989"/>
    </source>
</evidence>
<dbReference type="Gene3D" id="2.60.120.260">
    <property type="entry name" value="Galactose-binding domain-like"/>
    <property type="match status" value="2"/>
</dbReference>
<feature type="compositionally biased region" description="Low complexity" evidence="12">
    <location>
        <begin position="436"/>
        <end position="447"/>
    </location>
</feature>
<dbReference type="PANTHER" id="PTHR15549:SF26">
    <property type="entry name" value="AXIAL BUDDING PATTERN PROTEIN 2-RELATED"/>
    <property type="match status" value="1"/>
</dbReference>
<dbReference type="EMBL" id="CACVBS010000101">
    <property type="protein sequence ID" value="CAA7271036.1"/>
    <property type="molecule type" value="Genomic_DNA"/>
</dbReference>
<keyword evidence="6" id="KW-0547">Nucleotide-binding</keyword>
<dbReference type="EC" id="2.7.10.1" evidence="2"/>
<evidence type="ECO:0000256" key="11">
    <source>
        <dbReference type="ARBA" id="ARBA00023137"/>
    </source>
</evidence>
<feature type="domain" description="Epidermal growth factor receptor-like transmembrane-juxtamembrane segment" evidence="14">
    <location>
        <begin position="316"/>
        <end position="348"/>
    </location>
</feature>
<feature type="compositionally biased region" description="Low complexity" evidence="12">
    <location>
        <begin position="279"/>
        <end position="288"/>
    </location>
</feature>
<dbReference type="GO" id="GO:0005524">
    <property type="term" value="F:ATP binding"/>
    <property type="evidence" value="ECO:0007669"/>
    <property type="project" value="UniProtKB-KW"/>
</dbReference>